<evidence type="ECO:0000313" key="4">
    <source>
        <dbReference type="Proteomes" id="UP000075391"/>
    </source>
</evidence>
<name>A0A150WUW6_BDEBC</name>
<dbReference type="InterPro" id="IPR038607">
    <property type="entry name" value="PhoD-like_sf"/>
</dbReference>
<dbReference type="SUPFAM" id="SSF56300">
    <property type="entry name" value="Metallo-dependent phosphatases"/>
    <property type="match status" value="1"/>
</dbReference>
<dbReference type="AlphaFoldDB" id="A0A150WUW6"/>
<dbReference type="InterPro" id="IPR029052">
    <property type="entry name" value="Metallo-depent_PP-like"/>
</dbReference>
<dbReference type="RefSeq" id="WP_063242729.1">
    <property type="nucleotide sequence ID" value="NZ_LUKF01000002.1"/>
</dbReference>
<reference evidence="3 4" key="1">
    <citation type="submission" date="2016-03" db="EMBL/GenBank/DDBJ databases">
        <authorList>
            <person name="Ploux O."/>
        </authorList>
    </citation>
    <scope>NUCLEOTIDE SEQUENCE [LARGE SCALE GENOMIC DNA]</scope>
    <source>
        <strain evidence="3 4">BER2</strain>
    </source>
</reference>
<dbReference type="PANTHER" id="PTHR33987">
    <property type="entry name" value="CALCINEURIN-LIKE METALLO-PHOSPHOESTERASE SUPERFAMILY PROTEIN"/>
    <property type="match status" value="1"/>
</dbReference>
<evidence type="ECO:0000313" key="3">
    <source>
        <dbReference type="EMBL" id="KYG70243.1"/>
    </source>
</evidence>
<dbReference type="Gene3D" id="3.60.21.70">
    <property type="entry name" value="PhoD-like phosphatase"/>
    <property type="match status" value="1"/>
</dbReference>
<feature type="domain" description="PhoD-like phosphatase metallophosphatase" evidence="2">
    <location>
        <begin position="49"/>
        <end position="308"/>
    </location>
</feature>
<feature type="signal peptide" evidence="1">
    <location>
        <begin position="1"/>
        <end position="20"/>
    </location>
</feature>
<dbReference type="InterPro" id="IPR018946">
    <property type="entry name" value="PhoD-like_MPP"/>
</dbReference>
<protein>
    <submittedName>
        <fullName evidence="3">Phosphodiesterase</fullName>
    </submittedName>
</protein>
<sequence length="353" mass="40380">MKKILLLSLFILGCAQTAKHDSGSSTSATYISSLPSQEIVYEKPVNKIAFGSCANQDQPEPLWKDVLQAKPDLFLFMGDNVYASHPTQQPIAEQYRKMDQIPEYIAIRKEVPFMATWDDHDFGERDGGSDFKGKDNARRDFLNYWGYVKNSIPLEQKGIYHAKMIGPKKKSVQVIMLDTRYFRSPLKESPGNEGKAQDYIPQDEGTILGEAQWEWLETQLKRPAEVRFIVSSIQLIANDPKYEKWGNFPKERQRFFDLLKSTRAKNVILLSGDRHIASISKMDLKNYGSLYEITSSSINRANKYSDADSHYVGPVYSKENFGLADIDWKKKLVTVDIRGFNNEVVNSVKIKLR</sequence>
<dbReference type="OrthoDB" id="5288988at2"/>
<proteinExistence type="predicted"/>
<dbReference type="EMBL" id="LUKF01000002">
    <property type="protein sequence ID" value="KYG70243.1"/>
    <property type="molecule type" value="Genomic_DNA"/>
</dbReference>
<organism evidence="3 4">
    <name type="scientific">Bdellovibrio bacteriovorus</name>
    <dbReference type="NCBI Taxonomy" id="959"/>
    <lineage>
        <taxon>Bacteria</taxon>
        <taxon>Pseudomonadati</taxon>
        <taxon>Bdellovibrionota</taxon>
        <taxon>Bdellovibrionia</taxon>
        <taxon>Bdellovibrionales</taxon>
        <taxon>Pseudobdellovibrionaceae</taxon>
        <taxon>Bdellovibrio</taxon>
    </lineage>
</organism>
<evidence type="ECO:0000259" key="2">
    <source>
        <dbReference type="Pfam" id="PF09423"/>
    </source>
</evidence>
<evidence type="ECO:0000256" key="1">
    <source>
        <dbReference type="SAM" id="SignalP"/>
    </source>
</evidence>
<comment type="caution">
    <text evidence="3">The sequence shown here is derived from an EMBL/GenBank/DDBJ whole genome shotgun (WGS) entry which is preliminary data.</text>
</comment>
<gene>
    <name evidence="3" type="ORF">AZI85_13930</name>
</gene>
<dbReference type="Pfam" id="PF09423">
    <property type="entry name" value="PhoD"/>
    <property type="match status" value="1"/>
</dbReference>
<feature type="chain" id="PRO_5007573477" evidence="1">
    <location>
        <begin position="21"/>
        <end position="353"/>
    </location>
</feature>
<keyword evidence="1" id="KW-0732">Signal</keyword>
<dbReference type="Proteomes" id="UP000075391">
    <property type="component" value="Unassembled WGS sequence"/>
</dbReference>
<dbReference type="CDD" id="cd07389">
    <property type="entry name" value="MPP_PhoD"/>
    <property type="match status" value="1"/>
</dbReference>
<accession>A0A150WUW6</accession>
<dbReference type="PANTHER" id="PTHR33987:SF1">
    <property type="entry name" value="CALCINEURIN-LIKE METALLO-PHOSPHOESTERASE SUPERFAMILY PROTEIN"/>
    <property type="match status" value="1"/>
</dbReference>